<organism evidence="6 7">
    <name type="scientific">Pseudoduganella violacea</name>
    <dbReference type="NCBI Taxonomy" id="1715466"/>
    <lineage>
        <taxon>Bacteria</taxon>
        <taxon>Pseudomonadati</taxon>
        <taxon>Pseudomonadota</taxon>
        <taxon>Betaproteobacteria</taxon>
        <taxon>Burkholderiales</taxon>
        <taxon>Oxalobacteraceae</taxon>
        <taxon>Telluria group</taxon>
        <taxon>Pseudoduganella</taxon>
    </lineage>
</organism>
<dbReference type="PROSITE" id="PS50931">
    <property type="entry name" value="HTH_LYSR"/>
    <property type="match status" value="1"/>
</dbReference>
<evidence type="ECO:0000313" key="7">
    <source>
        <dbReference type="Proteomes" id="UP000541535"/>
    </source>
</evidence>
<dbReference type="RefSeq" id="WP_183441016.1">
    <property type="nucleotide sequence ID" value="NZ_JACHXD010000005.1"/>
</dbReference>
<accession>A0A7W5FTZ4</accession>
<dbReference type="GO" id="GO:0003677">
    <property type="term" value="F:DNA binding"/>
    <property type="evidence" value="ECO:0007669"/>
    <property type="project" value="UniProtKB-KW"/>
</dbReference>
<evidence type="ECO:0000256" key="1">
    <source>
        <dbReference type="ARBA" id="ARBA00009437"/>
    </source>
</evidence>
<name>A0A7W5FTZ4_9BURK</name>
<evidence type="ECO:0000256" key="4">
    <source>
        <dbReference type="ARBA" id="ARBA00023163"/>
    </source>
</evidence>
<dbReference type="Pfam" id="PF03466">
    <property type="entry name" value="LysR_substrate"/>
    <property type="match status" value="1"/>
</dbReference>
<evidence type="ECO:0000256" key="3">
    <source>
        <dbReference type="ARBA" id="ARBA00023125"/>
    </source>
</evidence>
<comment type="caution">
    <text evidence="6">The sequence shown here is derived from an EMBL/GenBank/DDBJ whole genome shotgun (WGS) entry which is preliminary data.</text>
</comment>
<dbReference type="InterPro" id="IPR005119">
    <property type="entry name" value="LysR_subst-bd"/>
</dbReference>
<dbReference type="Proteomes" id="UP000541535">
    <property type="component" value="Unassembled WGS sequence"/>
</dbReference>
<dbReference type="SUPFAM" id="SSF46785">
    <property type="entry name" value="Winged helix' DNA-binding domain"/>
    <property type="match status" value="1"/>
</dbReference>
<dbReference type="InterPro" id="IPR000847">
    <property type="entry name" value="LysR_HTH_N"/>
</dbReference>
<reference evidence="6 7" key="1">
    <citation type="submission" date="2020-08" db="EMBL/GenBank/DDBJ databases">
        <title>Genomic Encyclopedia of Type Strains, Phase III (KMG-III): the genomes of soil and plant-associated and newly described type strains.</title>
        <authorList>
            <person name="Whitman W."/>
        </authorList>
    </citation>
    <scope>NUCLEOTIDE SEQUENCE [LARGE SCALE GENOMIC DNA]</scope>
    <source>
        <strain evidence="6 7">CECT 8897</strain>
    </source>
</reference>
<comment type="similarity">
    <text evidence="1">Belongs to the LysR transcriptional regulatory family.</text>
</comment>
<proteinExistence type="inferred from homology"/>
<dbReference type="InterPro" id="IPR036388">
    <property type="entry name" value="WH-like_DNA-bd_sf"/>
</dbReference>
<dbReference type="Gene3D" id="1.10.10.10">
    <property type="entry name" value="Winged helix-like DNA-binding domain superfamily/Winged helix DNA-binding domain"/>
    <property type="match status" value="1"/>
</dbReference>
<sequence>MDTIRSLHFFVRAVELGSFSAVAREQNTTQPTVSKVLAALEDDLGVRLLERSTASLSATAQGRRFYERAKAVLDEYAEAVADVRGEGAASSGLLRVNAPVALGQFSLNSFVQDFLRRYPAMEVELILNDRMVDMVEEGMDVVLRHGRDLPQNAVARRVGSSPRWLVASPAYLRRHPAPRQPQELVQHNYIRYAWSGGSTVVLRNGEREVTVQTQGRYRVNNALAIRDSLLQGSGIALCPAWLVHDLVAARQLRHVMPKWCGEAQELHLLYPSRRYQPARARMFIEQLQLWLQKMPGME</sequence>
<protein>
    <submittedName>
        <fullName evidence="6">DNA-binding transcriptional LysR family regulator</fullName>
    </submittedName>
</protein>
<keyword evidence="4" id="KW-0804">Transcription</keyword>
<dbReference type="FunFam" id="1.10.10.10:FF:000001">
    <property type="entry name" value="LysR family transcriptional regulator"/>
    <property type="match status" value="1"/>
</dbReference>
<keyword evidence="3 6" id="KW-0238">DNA-binding</keyword>
<dbReference type="CDD" id="cd08422">
    <property type="entry name" value="PBP2_CrgA_like"/>
    <property type="match status" value="1"/>
</dbReference>
<dbReference type="Pfam" id="PF00126">
    <property type="entry name" value="HTH_1"/>
    <property type="match status" value="1"/>
</dbReference>
<dbReference type="InterPro" id="IPR058163">
    <property type="entry name" value="LysR-type_TF_proteobact-type"/>
</dbReference>
<dbReference type="PANTHER" id="PTHR30537">
    <property type="entry name" value="HTH-TYPE TRANSCRIPTIONAL REGULATOR"/>
    <property type="match status" value="1"/>
</dbReference>
<feature type="domain" description="HTH lysR-type" evidence="5">
    <location>
        <begin position="1"/>
        <end position="59"/>
    </location>
</feature>
<gene>
    <name evidence="6" type="ORF">FHS03_002218</name>
</gene>
<evidence type="ECO:0000256" key="2">
    <source>
        <dbReference type="ARBA" id="ARBA00023015"/>
    </source>
</evidence>
<evidence type="ECO:0000313" key="6">
    <source>
        <dbReference type="EMBL" id="MBB3119167.1"/>
    </source>
</evidence>
<dbReference type="InterPro" id="IPR036390">
    <property type="entry name" value="WH_DNA-bd_sf"/>
</dbReference>
<dbReference type="PRINTS" id="PR00039">
    <property type="entry name" value="HTHLYSR"/>
</dbReference>
<dbReference type="PANTHER" id="PTHR30537:SF5">
    <property type="entry name" value="HTH-TYPE TRANSCRIPTIONAL ACTIVATOR TTDR-RELATED"/>
    <property type="match status" value="1"/>
</dbReference>
<dbReference type="GO" id="GO:0003700">
    <property type="term" value="F:DNA-binding transcription factor activity"/>
    <property type="evidence" value="ECO:0007669"/>
    <property type="project" value="InterPro"/>
</dbReference>
<evidence type="ECO:0000259" key="5">
    <source>
        <dbReference type="PROSITE" id="PS50931"/>
    </source>
</evidence>
<dbReference type="EMBL" id="JACHXD010000005">
    <property type="protein sequence ID" value="MBB3119167.1"/>
    <property type="molecule type" value="Genomic_DNA"/>
</dbReference>
<dbReference type="AlphaFoldDB" id="A0A7W5FTZ4"/>
<dbReference type="SUPFAM" id="SSF53850">
    <property type="entry name" value="Periplasmic binding protein-like II"/>
    <property type="match status" value="1"/>
</dbReference>
<keyword evidence="2" id="KW-0805">Transcription regulation</keyword>
<keyword evidence="7" id="KW-1185">Reference proteome</keyword>
<dbReference type="Gene3D" id="3.40.190.290">
    <property type="match status" value="1"/>
</dbReference>